<dbReference type="OrthoDB" id="17296at2157"/>
<accession>A0A031LTJ3</accession>
<dbReference type="PANTHER" id="PTHR37460">
    <property type="entry name" value="ENDONUCLEASE III"/>
    <property type="match status" value="1"/>
</dbReference>
<organism evidence="1 2">
    <name type="scientific">Candidatus Acidianus copahuensis</name>
    <dbReference type="NCBI Taxonomy" id="1160895"/>
    <lineage>
        <taxon>Archaea</taxon>
        <taxon>Thermoproteota</taxon>
        <taxon>Thermoprotei</taxon>
        <taxon>Sulfolobales</taxon>
        <taxon>Sulfolobaceae</taxon>
        <taxon>Acidianus</taxon>
    </lineage>
</organism>
<reference evidence="1 2" key="1">
    <citation type="submission" date="2014-03" db="EMBL/GenBank/DDBJ databases">
        <title>Draft genome sequence of the novel thermoacidophilic archaea Acidianus copahuensis ALE1 strain, isolated from Copahue volcanic area in Neuquen Argentina.</title>
        <authorList>
            <person name="Urbieta M.S."/>
            <person name="Rascovan N."/>
            <person name="Castro C."/>
            <person name="Revale S."/>
            <person name="Giaveno M.A."/>
            <person name="Vazquez M.P."/>
            <person name="Donati E.R."/>
        </authorList>
    </citation>
    <scope>NUCLEOTIDE SEQUENCE [LARGE SCALE GENOMIC DNA]</scope>
    <source>
        <strain evidence="1 2">ALE1</strain>
    </source>
</reference>
<dbReference type="Proteomes" id="UP000024332">
    <property type="component" value="Unassembled WGS sequence"/>
</dbReference>
<proteinExistence type="predicted"/>
<dbReference type="STRING" id="1160895.CM19_02575"/>
<gene>
    <name evidence="1" type="ORF">CM19_02575</name>
</gene>
<name>A0A031LTJ3_9CREN</name>
<sequence length="126" mass="14436">MIRKGYIVFFNCKEGFIQLKKRSFYLKHGIYAYVGSCGLNCAKRISRHLSKEKGKKHWHVDFLANLCEPTTALILNFEEKKIARIMAAMFYSIEGFGNTDDLEVPSHLFSASASDVISLLREKQLL</sequence>
<keyword evidence="2" id="KW-1185">Reference proteome</keyword>
<protein>
    <recommendedName>
        <fullName evidence="3">Endonuclease</fullName>
    </recommendedName>
</protein>
<dbReference type="RefSeq" id="WP_048098828.1">
    <property type="nucleotide sequence ID" value="NZ_JFZT01000017.1"/>
</dbReference>
<comment type="caution">
    <text evidence="1">The sequence shown here is derived from an EMBL/GenBank/DDBJ whole genome shotgun (WGS) entry which is preliminary data.</text>
</comment>
<dbReference type="EMBL" id="JFZT01000017">
    <property type="protein sequence ID" value="EZQ11101.1"/>
    <property type="molecule type" value="Genomic_DNA"/>
</dbReference>
<evidence type="ECO:0000313" key="2">
    <source>
        <dbReference type="Proteomes" id="UP000024332"/>
    </source>
</evidence>
<dbReference type="Pfam" id="PF01986">
    <property type="entry name" value="DUF123"/>
    <property type="match status" value="1"/>
</dbReference>
<evidence type="ECO:0008006" key="3">
    <source>
        <dbReference type="Google" id="ProtNLM"/>
    </source>
</evidence>
<dbReference type="AlphaFoldDB" id="A0A031LTJ3"/>
<dbReference type="PANTHER" id="PTHR37460:SF1">
    <property type="entry name" value="ENDONUCLEASE III"/>
    <property type="match status" value="1"/>
</dbReference>
<evidence type="ECO:0000313" key="1">
    <source>
        <dbReference type="EMBL" id="EZQ11101.1"/>
    </source>
</evidence>
<dbReference type="InterPro" id="IPR002837">
    <property type="entry name" value="DUF123"/>
</dbReference>